<sequence>MGGIRGKSARKRARMAKNSKTFDRQSGTFHEERVPMPTKKVSEEAMLSAPKSFKRFLMAKAAAEKRMRRRDRPESEEDEDEPPATRARGEQDDEPGTTSSEENEDAEKQKSTTIAVKPLVRAKPDKGDDRLKAMDEAAAAAAAEAEALRKKKKKHLSLRERKKRERAMLRAQKEEEDEFLGRTGTSVRFGDVAEAPPTITLKRKSGGKGEKAVPIEQSGHKIVEIAENQSGGKSNRQSKIFADLMASAQEATVKNKKQNDTGEVGLRRKHELAQLRAQVIADYRSMKGRPMHNGRSEKLASNPVKLFGGMGTAIVSPAQLRRDRK</sequence>
<proteinExistence type="predicted"/>
<name>A0A1Y5IBW0_OSTTA</name>
<organism evidence="2">
    <name type="scientific">Ostreococcus tauri</name>
    <name type="common">Marine green alga</name>
    <dbReference type="NCBI Taxonomy" id="70448"/>
    <lineage>
        <taxon>Eukaryota</taxon>
        <taxon>Viridiplantae</taxon>
        <taxon>Chlorophyta</taxon>
        <taxon>Mamiellophyceae</taxon>
        <taxon>Mamiellales</taxon>
        <taxon>Bathycoccaceae</taxon>
        <taxon>Ostreococcus</taxon>
    </lineage>
</organism>
<evidence type="ECO:0000256" key="1">
    <source>
        <dbReference type="SAM" id="MobiDB-lite"/>
    </source>
</evidence>
<accession>A0A1Y5IBW0</accession>
<feature type="compositionally biased region" description="Basic and acidic residues" evidence="1">
    <location>
        <begin position="122"/>
        <end position="135"/>
    </location>
</feature>
<dbReference type="Proteomes" id="UP000195557">
    <property type="component" value="Unassembled WGS sequence"/>
</dbReference>
<protein>
    <submittedName>
        <fullName evidence="2">Uncharacterized protein</fullName>
    </submittedName>
</protein>
<dbReference type="AlphaFoldDB" id="A0A1Y5IBW0"/>
<feature type="compositionally biased region" description="Acidic residues" evidence="1">
    <location>
        <begin position="91"/>
        <end position="105"/>
    </location>
</feature>
<feature type="compositionally biased region" description="Basic residues" evidence="1">
    <location>
        <begin position="149"/>
        <end position="165"/>
    </location>
</feature>
<reference evidence="2" key="1">
    <citation type="submission" date="2017-04" db="EMBL/GenBank/DDBJ databases">
        <title>Population genomics of picophytoplankton unveils novel chromosome hypervariability.</title>
        <authorList>
            <consortium name="DOE Joint Genome Institute"/>
            <person name="Blanc-Mathieu R."/>
            <person name="Krasovec M."/>
            <person name="Hebrard M."/>
            <person name="Yau S."/>
            <person name="Desgranges E."/>
            <person name="Martin J."/>
            <person name="Schackwitz W."/>
            <person name="Kuo A."/>
            <person name="Salin G."/>
            <person name="Donnadieu C."/>
            <person name="Desdevises Y."/>
            <person name="Sanchez-Ferandin S."/>
            <person name="Moreau H."/>
            <person name="Rivals E."/>
            <person name="Grigoriev I.V."/>
            <person name="Grimsley N."/>
            <person name="Eyre-Walker A."/>
            <person name="Piganeau G."/>
        </authorList>
    </citation>
    <scope>NUCLEOTIDE SEQUENCE [LARGE SCALE GENOMIC DNA]</scope>
    <source>
        <strain evidence="2">RCC 1115</strain>
    </source>
</reference>
<evidence type="ECO:0000313" key="2">
    <source>
        <dbReference type="EMBL" id="OUS46996.1"/>
    </source>
</evidence>
<gene>
    <name evidence="2" type="ORF">BE221DRAFT_167313</name>
</gene>
<feature type="region of interest" description="Disordered" evidence="1">
    <location>
        <begin position="1"/>
        <end position="179"/>
    </location>
</feature>
<feature type="region of interest" description="Disordered" evidence="1">
    <location>
        <begin position="284"/>
        <end position="303"/>
    </location>
</feature>
<feature type="compositionally biased region" description="Low complexity" evidence="1">
    <location>
        <begin position="136"/>
        <end position="145"/>
    </location>
</feature>
<dbReference type="EMBL" id="KZ155780">
    <property type="protein sequence ID" value="OUS46996.1"/>
    <property type="molecule type" value="Genomic_DNA"/>
</dbReference>
<feature type="compositionally biased region" description="Basic residues" evidence="1">
    <location>
        <begin position="7"/>
        <end position="17"/>
    </location>
</feature>